<proteinExistence type="predicted"/>
<evidence type="ECO:0000313" key="4">
    <source>
        <dbReference type="Proteomes" id="UP001148838"/>
    </source>
</evidence>
<evidence type="ECO:0000256" key="1">
    <source>
        <dbReference type="SAM" id="MobiDB-lite"/>
    </source>
</evidence>
<dbReference type="InterPro" id="IPR004875">
    <property type="entry name" value="DDE_SF_endonuclease_dom"/>
</dbReference>
<evidence type="ECO:0000313" key="3">
    <source>
        <dbReference type="EMBL" id="KAJ4441478.1"/>
    </source>
</evidence>
<comment type="caution">
    <text evidence="3">The sequence shown here is derived from an EMBL/GenBank/DDBJ whole genome shotgun (WGS) entry which is preliminary data.</text>
</comment>
<evidence type="ECO:0000259" key="2">
    <source>
        <dbReference type="Pfam" id="PF03184"/>
    </source>
</evidence>
<dbReference type="Pfam" id="PF03184">
    <property type="entry name" value="DDE_1"/>
    <property type="match status" value="1"/>
</dbReference>
<dbReference type="EMBL" id="JAJSOF020000015">
    <property type="protein sequence ID" value="KAJ4441478.1"/>
    <property type="molecule type" value="Genomic_DNA"/>
</dbReference>
<feature type="domain" description="DDE-1" evidence="2">
    <location>
        <begin position="221"/>
        <end position="345"/>
    </location>
</feature>
<feature type="compositionally biased region" description="Basic and acidic residues" evidence="1">
    <location>
        <begin position="416"/>
        <end position="437"/>
    </location>
</feature>
<name>A0ABQ8T4Q0_PERAM</name>
<dbReference type="PANTHER" id="PTHR19303">
    <property type="entry name" value="TRANSPOSON"/>
    <property type="match status" value="1"/>
</dbReference>
<feature type="compositionally biased region" description="Basic and acidic residues" evidence="1">
    <location>
        <begin position="379"/>
        <end position="405"/>
    </location>
</feature>
<dbReference type="InterPro" id="IPR050863">
    <property type="entry name" value="CenT-Element_Derived"/>
</dbReference>
<protein>
    <recommendedName>
        <fullName evidence="2">DDE-1 domain-containing protein</fullName>
    </recommendedName>
</protein>
<feature type="region of interest" description="Disordered" evidence="1">
    <location>
        <begin position="370"/>
        <end position="437"/>
    </location>
</feature>
<feature type="compositionally biased region" description="Basic residues" evidence="1">
    <location>
        <begin position="406"/>
        <end position="415"/>
    </location>
</feature>
<accession>A0ABQ8T4Q0</accession>
<gene>
    <name evidence="3" type="ORF">ANN_11333</name>
</gene>
<dbReference type="PANTHER" id="PTHR19303:SF74">
    <property type="entry name" value="POGO TRANSPOSABLE ELEMENT WITH KRAB DOMAIN"/>
    <property type="match status" value="1"/>
</dbReference>
<organism evidence="3 4">
    <name type="scientific">Periplaneta americana</name>
    <name type="common">American cockroach</name>
    <name type="synonym">Blatta americana</name>
    <dbReference type="NCBI Taxonomy" id="6978"/>
    <lineage>
        <taxon>Eukaryota</taxon>
        <taxon>Metazoa</taxon>
        <taxon>Ecdysozoa</taxon>
        <taxon>Arthropoda</taxon>
        <taxon>Hexapoda</taxon>
        <taxon>Insecta</taxon>
        <taxon>Pterygota</taxon>
        <taxon>Neoptera</taxon>
        <taxon>Polyneoptera</taxon>
        <taxon>Dictyoptera</taxon>
        <taxon>Blattodea</taxon>
        <taxon>Blattoidea</taxon>
        <taxon>Blattidae</taxon>
        <taxon>Blattinae</taxon>
        <taxon>Periplaneta</taxon>
    </lineage>
</organism>
<sequence length="437" mass="49193">MDLREVGYDDRDWINLAQDRDRWRAYVYHGITNRNRSAFVKAVRPTGSGRLVSIMAPQEKARMSVQASTKNEKCDNAGEMSPGSSTESYPAFARIGLRENPGKNLNQVTCPDRDSNPGHLVSQPDALTVTPQVWTKSVVKPAPEKLEASRTVTANKENIEDFYDKLERTVAKLQLKQKLEIMFNCDETGVTFVVKPSKIVAETGKKIIYSKTFAEKGVTQTVLRCCSASGTAIPPMIIFKGVRLVNGLDKDAPKGSLISASKNGWISSELFLKWINHFVMNISPARPVLLLLDSHASHVGIGVIDFARENDIHFMTFPSHCSHSLQPLDLSFYKSLKNVWVNKLERYKHNNPVGAPTRFDLGKLFSVPQSKGKARRSRVMIENKEKASETKGKENKRRQGEQEKARRTRKGKENKRRQGEQGKHKEDKENTRSTKGI</sequence>
<keyword evidence="4" id="KW-1185">Reference proteome</keyword>
<reference evidence="3 4" key="1">
    <citation type="journal article" date="2022" name="Allergy">
        <title>Genome assembly and annotation of Periplaneta americana reveal a comprehensive cockroach allergen profile.</title>
        <authorList>
            <person name="Wang L."/>
            <person name="Xiong Q."/>
            <person name="Saelim N."/>
            <person name="Wang L."/>
            <person name="Nong W."/>
            <person name="Wan A.T."/>
            <person name="Shi M."/>
            <person name="Liu X."/>
            <person name="Cao Q."/>
            <person name="Hui J.H.L."/>
            <person name="Sookrung N."/>
            <person name="Leung T.F."/>
            <person name="Tungtrongchitr A."/>
            <person name="Tsui S.K.W."/>
        </authorList>
    </citation>
    <scope>NUCLEOTIDE SEQUENCE [LARGE SCALE GENOMIC DNA]</scope>
    <source>
        <strain evidence="3">PWHHKU_190912</strain>
    </source>
</reference>
<dbReference type="Proteomes" id="UP001148838">
    <property type="component" value="Unassembled WGS sequence"/>
</dbReference>